<comment type="caution">
    <text evidence="1">The sequence shown here is derived from an EMBL/GenBank/DDBJ whole genome shotgun (WGS) entry which is preliminary data.</text>
</comment>
<gene>
    <name evidence="1" type="ORF">I4F81_012142</name>
</gene>
<protein>
    <submittedName>
        <fullName evidence="1">Uncharacterized protein</fullName>
    </submittedName>
</protein>
<name>A0ACC3CHL0_PYRYE</name>
<keyword evidence="2" id="KW-1185">Reference proteome</keyword>
<evidence type="ECO:0000313" key="2">
    <source>
        <dbReference type="Proteomes" id="UP000798662"/>
    </source>
</evidence>
<accession>A0ACC3CHL0</accession>
<sequence>MVTKVLLAVLAVAAAFATTATATPSPIDATLPTSARPAAKLVKLAFWEMKALATSDSPPCDLHIDDHVFSSRRAGGEPRLRFVVRTDVTLRVGDNSRSFDLRSSCLRADGASPFVCHETWSCGCLLEETPTPLLLAPFMALVGDKGTPG</sequence>
<dbReference type="EMBL" id="CM020620">
    <property type="protein sequence ID" value="KAK1869672.1"/>
    <property type="molecule type" value="Genomic_DNA"/>
</dbReference>
<evidence type="ECO:0000313" key="1">
    <source>
        <dbReference type="EMBL" id="KAK1869672.1"/>
    </source>
</evidence>
<organism evidence="1 2">
    <name type="scientific">Pyropia yezoensis</name>
    <name type="common">Susabi-nori</name>
    <name type="synonym">Porphyra yezoensis</name>
    <dbReference type="NCBI Taxonomy" id="2788"/>
    <lineage>
        <taxon>Eukaryota</taxon>
        <taxon>Rhodophyta</taxon>
        <taxon>Bangiophyceae</taxon>
        <taxon>Bangiales</taxon>
        <taxon>Bangiaceae</taxon>
        <taxon>Pyropia</taxon>
    </lineage>
</organism>
<dbReference type="Proteomes" id="UP000798662">
    <property type="component" value="Chromosome 3"/>
</dbReference>
<reference evidence="1" key="1">
    <citation type="submission" date="2019-11" db="EMBL/GenBank/DDBJ databases">
        <title>Nori genome reveals adaptations in red seaweeds to the harsh intertidal environment.</title>
        <authorList>
            <person name="Wang D."/>
            <person name="Mao Y."/>
        </authorList>
    </citation>
    <scope>NUCLEOTIDE SEQUENCE</scope>
    <source>
        <tissue evidence="1">Gametophyte</tissue>
    </source>
</reference>
<proteinExistence type="predicted"/>